<keyword evidence="5" id="KW-0521">NADP</keyword>
<keyword evidence="8" id="KW-1185">Reference proteome</keyword>
<protein>
    <recommendedName>
        <fullName evidence="2">NAD(+) kinase</fullName>
        <ecNumber evidence="2">2.7.1.23</ecNumber>
    </recommendedName>
</protein>
<dbReference type="InterPro" id="IPR002504">
    <property type="entry name" value="NADK"/>
</dbReference>
<sequence>MSHVESQLQNRGIRTKVVSRANYSGESLKGADLIISAGGDGTFLLGASKITTPDLPLLGVNTDPERSEGYLCLPRKYSLNFGKALDKLLSGDMRWFLRKRIRIIMSGKHANDQPVQLLDQQLSSPEFRFSEHVREHELHSSPSTVAKQQPNRVLPVLSLNDVFIGESLSARVSYYELSIDGAPTVGQKSSGLTVCTGTGSSSWHFNINCLQPQDIREILRIGKSVCV</sequence>
<dbReference type="InterPro" id="IPR016064">
    <property type="entry name" value="NAD/diacylglycerol_kinase_sf"/>
</dbReference>
<dbReference type="Gene3D" id="2.60.200.30">
    <property type="entry name" value="Probable inorganic polyphosphate/atp-NAD kinase, domain 2"/>
    <property type="match status" value="1"/>
</dbReference>
<evidence type="ECO:0000256" key="4">
    <source>
        <dbReference type="ARBA" id="ARBA00022777"/>
    </source>
</evidence>
<dbReference type="PANTHER" id="PTHR13158:SF5">
    <property type="entry name" value="NAD KINASE 2, MITOCHONDRIAL"/>
    <property type="match status" value="1"/>
</dbReference>
<evidence type="ECO:0000256" key="1">
    <source>
        <dbReference type="ARBA" id="ARBA00010995"/>
    </source>
</evidence>
<dbReference type="GO" id="GO:0003951">
    <property type="term" value="F:NAD+ kinase activity"/>
    <property type="evidence" value="ECO:0007669"/>
    <property type="project" value="UniProtKB-EC"/>
</dbReference>
<dbReference type="EMBL" id="VXIV02001809">
    <property type="protein sequence ID" value="KAF6029574.1"/>
    <property type="molecule type" value="Genomic_DNA"/>
</dbReference>
<dbReference type="SUPFAM" id="SSF111331">
    <property type="entry name" value="NAD kinase/diacylglycerol kinase-like"/>
    <property type="match status" value="1"/>
</dbReference>
<dbReference type="OrthoDB" id="185618at2759"/>
<dbReference type="AlphaFoldDB" id="A0A7J7JV20"/>
<evidence type="ECO:0000313" key="8">
    <source>
        <dbReference type="Proteomes" id="UP000593567"/>
    </source>
</evidence>
<organism evidence="7 8">
    <name type="scientific">Bugula neritina</name>
    <name type="common">Brown bryozoan</name>
    <name type="synonym">Sertularia neritina</name>
    <dbReference type="NCBI Taxonomy" id="10212"/>
    <lineage>
        <taxon>Eukaryota</taxon>
        <taxon>Metazoa</taxon>
        <taxon>Spiralia</taxon>
        <taxon>Lophotrochozoa</taxon>
        <taxon>Bryozoa</taxon>
        <taxon>Gymnolaemata</taxon>
        <taxon>Cheilostomatida</taxon>
        <taxon>Flustrina</taxon>
        <taxon>Buguloidea</taxon>
        <taxon>Bugulidae</taxon>
        <taxon>Bugula</taxon>
    </lineage>
</organism>
<evidence type="ECO:0000256" key="6">
    <source>
        <dbReference type="ARBA" id="ARBA00023027"/>
    </source>
</evidence>
<evidence type="ECO:0000256" key="2">
    <source>
        <dbReference type="ARBA" id="ARBA00012120"/>
    </source>
</evidence>
<dbReference type="Gene3D" id="3.40.50.10330">
    <property type="entry name" value="Probable inorganic polyphosphate/atp-NAD kinase, domain 1"/>
    <property type="match status" value="1"/>
</dbReference>
<keyword evidence="3" id="KW-0808">Transferase</keyword>
<gene>
    <name evidence="7" type="ORF">EB796_012143</name>
</gene>
<dbReference type="InterPro" id="IPR017438">
    <property type="entry name" value="ATP-NAD_kinase_N"/>
</dbReference>
<dbReference type="GO" id="GO:0019674">
    <property type="term" value="P:NAD+ metabolic process"/>
    <property type="evidence" value="ECO:0007669"/>
    <property type="project" value="InterPro"/>
</dbReference>
<evidence type="ECO:0000313" key="7">
    <source>
        <dbReference type="EMBL" id="KAF6029574.1"/>
    </source>
</evidence>
<evidence type="ECO:0000256" key="3">
    <source>
        <dbReference type="ARBA" id="ARBA00022679"/>
    </source>
</evidence>
<keyword evidence="4" id="KW-0418">Kinase</keyword>
<dbReference type="Pfam" id="PF01513">
    <property type="entry name" value="NAD_kinase"/>
    <property type="match status" value="1"/>
</dbReference>
<accession>A0A7J7JV20</accession>
<dbReference type="GO" id="GO:0005739">
    <property type="term" value="C:mitochondrion"/>
    <property type="evidence" value="ECO:0007669"/>
    <property type="project" value="TreeGrafter"/>
</dbReference>
<dbReference type="GO" id="GO:0006741">
    <property type="term" value="P:NADP+ biosynthetic process"/>
    <property type="evidence" value="ECO:0007669"/>
    <property type="project" value="InterPro"/>
</dbReference>
<dbReference type="InterPro" id="IPR017437">
    <property type="entry name" value="ATP-NAD_kinase_PpnK-typ_C"/>
</dbReference>
<comment type="similarity">
    <text evidence="1">Belongs to the NAD kinase family.</text>
</comment>
<dbReference type="Proteomes" id="UP000593567">
    <property type="component" value="Unassembled WGS sequence"/>
</dbReference>
<dbReference type="EC" id="2.7.1.23" evidence="2"/>
<evidence type="ECO:0000256" key="5">
    <source>
        <dbReference type="ARBA" id="ARBA00022857"/>
    </source>
</evidence>
<proteinExistence type="inferred from homology"/>
<dbReference type="PANTHER" id="PTHR13158">
    <property type="match status" value="1"/>
</dbReference>
<reference evidence="7" key="1">
    <citation type="submission" date="2020-06" db="EMBL/GenBank/DDBJ databases">
        <title>Draft genome of Bugula neritina, a colonial animal packing powerful symbionts and potential medicines.</title>
        <authorList>
            <person name="Rayko M."/>
        </authorList>
    </citation>
    <scope>NUCLEOTIDE SEQUENCE [LARGE SCALE GENOMIC DNA]</scope>
    <source>
        <strain evidence="7">Kwan_BN1</strain>
    </source>
</reference>
<keyword evidence="6" id="KW-0520">NAD</keyword>
<comment type="caution">
    <text evidence="7">The sequence shown here is derived from an EMBL/GenBank/DDBJ whole genome shotgun (WGS) entry which is preliminary data.</text>
</comment>
<name>A0A7J7JV20_BUGNE</name>